<protein>
    <submittedName>
        <fullName evidence="1">Uncharacterized protein</fullName>
    </submittedName>
</protein>
<comment type="caution">
    <text evidence="1">The sequence shown here is derived from an EMBL/GenBank/DDBJ whole genome shotgun (WGS) entry which is preliminary data.</text>
</comment>
<proteinExistence type="predicted"/>
<dbReference type="AlphaFoldDB" id="A0A2U1LBB6"/>
<gene>
    <name evidence="1" type="ORF">CTI12_AA499060</name>
</gene>
<reference evidence="1 2" key="1">
    <citation type="journal article" date="2018" name="Mol. Plant">
        <title>The genome of Artemisia annua provides insight into the evolution of Asteraceae family and artemisinin biosynthesis.</title>
        <authorList>
            <person name="Shen Q."/>
            <person name="Zhang L."/>
            <person name="Liao Z."/>
            <person name="Wang S."/>
            <person name="Yan T."/>
            <person name="Shi P."/>
            <person name="Liu M."/>
            <person name="Fu X."/>
            <person name="Pan Q."/>
            <person name="Wang Y."/>
            <person name="Lv Z."/>
            <person name="Lu X."/>
            <person name="Zhang F."/>
            <person name="Jiang W."/>
            <person name="Ma Y."/>
            <person name="Chen M."/>
            <person name="Hao X."/>
            <person name="Li L."/>
            <person name="Tang Y."/>
            <person name="Lv G."/>
            <person name="Zhou Y."/>
            <person name="Sun X."/>
            <person name="Brodelius P.E."/>
            <person name="Rose J.K.C."/>
            <person name="Tang K."/>
        </authorList>
    </citation>
    <scope>NUCLEOTIDE SEQUENCE [LARGE SCALE GENOMIC DNA]</scope>
    <source>
        <strain evidence="2">cv. Huhao1</strain>
        <tissue evidence="1">Leaf</tissue>
    </source>
</reference>
<evidence type="ECO:0000313" key="2">
    <source>
        <dbReference type="Proteomes" id="UP000245207"/>
    </source>
</evidence>
<accession>A0A2U1LBB6</accession>
<evidence type="ECO:0000313" key="1">
    <source>
        <dbReference type="EMBL" id="PWA46288.1"/>
    </source>
</evidence>
<keyword evidence="2" id="KW-1185">Reference proteome</keyword>
<sequence>MTTNMPFFKELGRAAGSTLGSLEKKAKEIMSRVAERDFVIGELGMVFAFDSTVQSISELTNLQTQDLTEVSTILVNVMKKQKRAAELLSFIQKLKAMPY</sequence>
<organism evidence="1 2">
    <name type="scientific">Artemisia annua</name>
    <name type="common">Sweet wormwood</name>
    <dbReference type="NCBI Taxonomy" id="35608"/>
    <lineage>
        <taxon>Eukaryota</taxon>
        <taxon>Viridiplantae</taxon>
        <taxon>Streptophyta</taxon>
        <taxon>Embryophyta</taxon>
        <taxon>Tracheophyta</taxon>
        <taxon>Spermatophyta</taxon>
        <taxon>Magnoliopsida</taxon>
        <taxon>eudicotyledons</taxon>
        <taxon>Gunneridae</taxon>
        <taxon>Pentapetalae</taxon>
        <taxon>asterids</taxon>
        <taxon>campanulids</taxon>
        <taxon>Asterales</taxon>
        <taxon>Asteraceae</taxon>
        <taxon>Asteroideae</taxon>
        <taxon>Anthemideae</taxon>
        <taxon>Artemisiinae</taxon>
        <taxon>Artemisia</taxon>
    </lineage>
</organism>
<dbReference type="EMBL" id="PKPP01010357">
    <property type="protein sequence ID" value="PWA46288.1"/>
    <property type="molecule type" value="Genomic_DNA"/>
</dbReference>
<dbReference type="Proteomes" id="UP000245207">
    <property type="component" value="Unassembled WGS sequence"/>
</dbReference>
<name>A0A2U1LBB6_ARTAN</name>